<dbReference type="InterPro" id="IPR005467">
    <property type="entry name" value="His_kinase_dom"/>
</dbReference>
<dbReference type="InterPro" id="IPR015943">
    <property type="entry name" value="WD40/YVTN_repeat-like_dom_sf"/>
</dbReference>
<keyword evidence="4" id="KW-0812">Transmembrane</keyword>
<dbReference type="InterPro" id="IPR036097">
    <property type="entry name" value="HisK_dim/P_sf"/>
</dbReference>
<dbReference type="PANTHER" id="PTHR43547:SF2">
    <property type="entry name" value="HYBRID SIGNAL TRANSDUCTION HISTIDINE KINASE C"/>
    <property type="match status" value="1"/>
</dbReference>
<keyword evidence="4" id="KW-0472">Membrane</keyword>
<dbReference type="Pfam" id="PF02518">
    <property type="entry name" value="HATPase_c"/>
    <property type="match status" value="1"/>
</dbReference>
<keyword evidence="4" id="KW-1133">Transmembrane helix</keyword>
<evidence type="ECO:0000313" key="7">
    <source>
        <dbReference type="Proteomes" id="UP001163821"/>
    </source>
</evidence>
<evidence type="ECO:0000256" key="1">
    <source>
        <dbReference type="ARBA" id="ARBA00000085"/>
    </source>
</evidence>
<dbReference type="InterPro" id="IPR003594">
    <property type="entry name" value="HATPase_dom"/>
</dbReference>
<name>A0AA41Y7J1_9BACT</name>
<proteinExistence type="predicted"/>
<feature type="transmembrane region" description="Helical" evidence="4">
    <location>
        <begin position="793"/>
        <end position="814"/>
    </location>
</feature>
<dbReference type="RefSeq" id="WP_282591902.1">
    <property type="nucleotide sequence ID" value="NZ_JAPAAF010000015.1"/>
</dbReference>
<dbReference type="GO" id="GO:0005524">
    <property type="term" value="F:ATP binding"/>
    <property type="evidence" value="ECO:0007669"/>
    <property type="project" value="UniProtKB-KW"/>
</dbReference>
<dbReference type="InterPro" id="IPR003661">
    <property type="entry name" value="HisK_dim/P_dom"/>
</dbReference>
<protein>
    <recommendedName>
        <fullName evidence="2">histidine kinase</fullName>
        <ecNumber evidence="2">2.7.13.3</ecNumber>
    </recommendedName>
</protein>
<dbReference type="Gene3D" id="1.10.287.130">
    <property type="match status" value="1"/>
</dbReference>
<dbReference type="PROSITE" id="PS50109">
    <property type="entry name" value="HIS_KIN"/>
    <property type="match status" value="1"/>
</dbReference>
<dbReference type="InterPro" id="IPR011123">
    <property type="entry name" value="Y_Y_Y"/>
</dbReference>
<dbReference type="InterPro" id="IPR036890">
    <property type="entry name" value="HATPase_C_sf"/>
</dbReference>
<dbReference type="Gene3D" id="2.130.10.10">
    <property type="entry name" value="YVTN repeat-like/Quinoprotein amine dehydrogenase"/>
    <property type="match status" value="3"/>
</dbReference>
<keyword evidence="6" id="KW-0547">Nucleotide-binding</keyword>
<evidence type="ECO:0000256" key="3">
    <source>
        <dbReference type="ARBA" id="ARBA00022553"/>
    </source>
</evidence>
<dbReference type="SUPFAM" id="SSF47384">
    <property type="entry name" value="Homodimeric domain of signal transducing histidine kinase"/>
    <property type="match status" value="1"/>
</dbReference>
<dbReference type="PRINTS" id="PR00344">
    <property type="entry name" value="BCTRLSENSOR"/>
</dbReference>
<dbReference type="EMBL" id="JAPAAF010000015">
    <property type="protein sequence ID" value="MCW0483300.1"/>
    <property type="molecule type" value="Genomic_DNA"/>
</dbReference>
<dbReference type="SMART" id="SM00387">
    <property type="entry name" value="HATPase_c"/>
    <property type="match status" value="1"/>
</dbReference>
<sequence>MLKAFLHSILFFIFILGTSAQTNISFLHYGIEKGLTESKITGIAQDSIGFIWLTSDNSLTRFDGSLFKTYKNTDEKHPALSVRQINTIFSDSTGKIWIGTEHGAWYYDHFRDRFLPMAPGWDRIRVTDFAEGVNGELWIATDEGLALHNRKTSQTAWFTDPGSVKTPGNNILPNSNINHICRQPNGDIWLATFPNGVHRLNPQTREITTFRTLGQTNLDQLHITNLRFLEGELLLSTLFDGFFILNPNKGLVDNYIFEDLTYDVHHFDIGRDSIIWLASSSGLVRFDRKNNTARRFTNVPTDPFSLERTAVIFVYADKDNNLWTSSGIRGINYGLNNIPFQHFLFDDGTPYTLTHKEVTSISFDHAGNMWLGYEGGLIEQHSSHPYRKWSYRLKTKRKDNSSGAIFKLFEDSRKQVWALSWSGGLQKMNEEGTGFTWPPVKSESAAAVLRAADIRDIIEDANGNLWLTVHGKGLWRYNPDTHEVSEFRYNENDIENSLSNDYIFDLCLDSNQELWISSSHGVSRFNTKTGQFTNYVHNESNPSSLSSNTIQTIYCDHSGVVWAGTNNGLNIFIKESGTFLPVQKGHDIAYLNISSIRSIKPGEIWVSTKSGVFRLTYSGATSLETLDYTIDYFNQSYGLISTNYFDRSAGVDGQGHIYFGGNEGVDFFHPNQVPAKKHSGSGAILTEIAMYGKPVLPRPDEEDRNIPVVELDYDQQMITFRFTSLNFVNPGKQKYRYKLIGFDQEWVYTQQEQVATYTRLKPGTYFFQVETTTPTGQWDNRSSLVKLKVHPPFWMTFPFLAISLIVLGGSFFLIQHAHTRHLMKRQHELEKIIAKRTRELVNNNQELVKANLTKNKLFSIVSHDLRSPFSGLLGMLDLLTSEDETSPDEQAQLLKLTNDTAINIYNLLDNLLLWANTQMDKISYRPARINMKDIVNENIQLVRERARHKSIKIEEQLPHEFSAFADYNMINTVMRNLMSNAVKFTHPGGTISIQGEIRGTDVLVNIADSGIGLSPKQLQHLFELGETSRDGTSGEKGTGLGLLICQEFIAKNHGKIWATHNHPQGTVFHFTIPTEEQKIPAGS</sequence>
<accession>A0AA41Y7J1</accession>
<keyword evidence="3" id="KW-0597">Phosphoprotein</keyword>
<evidence type="ECO:0000259" key="5">
    <source>
        <dbReference type="PROSITE" id="PS50109"/>
    </source>
</evidence>
<dbReference type="EC" id="2.7.13.3" evidence="2"/>
<comment type="catalytic activity">
    <reaction evidence="1">
        <text>ATP + protein L-histidine = ADP + protein N-phospho-L-histidine.</text>
        <dbReference type="EC" id="2.7.13.3"/>
    </reaction>
</comment>
<evidence type="ECO:0000256" key="2">
    <source>
        <dbReference type="ARBA" id="ARBA00012438"/>
    </source>
</evidence>
<dbReference type="SMART" id="SM00388">
    <property type="entry name" value="HisKA"/>
    <property type="match status" value="1"/>
</dbReference>
<keyword evidence="6" id="KW-0067">ATP-binding</keyword>
<keyword evidence="7" id="KW-1185">Reference proteome</keyword>
<organism evidence="6 7">
    <name type="scientific">Gaoshiqia sediminis</name>
    <dbReference type="NCBI Taxonomy" id="2986998"/>
    <lineage>
        <taxon>Bacteria</taxon>
        <taxon>Pseudomonadati</taxon>
        <taxon>Bacteroidota</taxon>
        <taxon>Bacteroidia</taxon>
        <taxon>Marinilabiliales</taxon>
        <taxon>Prolixibacteraceae</taxon>
        <taxon>Gaoshiqia</taxon>
    </lineage>
</organism>
<dbReference type="Proteomes" id="UP001163821">
    <property type="component" value="Unassembled WGS sequence"/>
</dbReference>
<dbReference type="Pfam" id="PF07494">
    <property type="entry name" value="Reg_prop"/>
    <property type="match status" value="2"/>
</dbReference>
<dbReference type="SUPFAM" id="SSF63829">
    <property type="entry name" value="Calcium-dependent phosphotriesterase"/>
    <property type="match status" value="3"/>
</dbReference>
<dbReference type="SUPFAM" id="SSF55874">
    <property type="entry name" value="ATPase domain of HSP90 chaperone/DNA topoisomerase II/histidine kinase"/>
    <property type="match status" value="1"/>
</dbReference>
<dbReference type="Gene3D" id="3.30.565.10">
    <property type="entry name" value="Histidine kinase-like ATPase, C-terminal domain"/>
    <property type="match status" value="1"/>
</dbReference>
<dbReference type="CDD" id="cd00082">
    <property type="entry name" value="HisKA"/>
    <property type="match status" value="1"/>
</dbReference>
<dbReference type="AlphaFoldDB" id="A0AA41Y7J1"/>
<dbReference type="PANTHER" id="PTHR43547">
    <property type="entry name" value="TWO-COMPONENT HISTIDINE KINASE"/>
    <property type="match status" value="1"/>
</dbReference>
<feature type="domain" description="Histidine kinase" evidence="5">
    <location>
        <begin position="860"/>
        <end position="1076"/>
    </location>
</feature>
<comment type="caution">
    <text evidence="6">The sequence shown here is derived from an EMBL/GenBank/DDBJ whole genome shotgun (WGS) entry which is preliminary data.</text>
</comment>
<dbReference type="InterPro" id="IPR013783">
    <property type="entry name" value="Ig-like_fold"/>
</dbReference>
<dbReference type="Pfam" id="PF07495">
    <property type="entry name" value="Y_Y_Y"/>
    <property type="match status" value="1"/>
</dbReference>
<dbReference type="GO" id="GO:0000155">
    <property type="term" value="F:phosphorelay sensor kinase activity"/>
    <property type="evidence" value="ECO:0007669"/>
    <property type="project" value="InterPro"/>
</dbReference>
<dbReference type="Pfam" id="PF00512">
    <property type="entry name" value="HisKA"/>
    <property type="match status" value="1"/>
</dbReference>
<evidence type="ECO:0000313" key="6">
    <source>
        <dbReference type="EMBL" id="MCW0483300.1"/>
    </source>
</evidence>
<dbReference type="Gene3D" id="2.60.40.10">
    <property type="entry name" value="Immunoglobulins"/>
    <property type="match status" value="1"/>
</dbReference>
<gene>
    <name evidence="6" type="ORF">N2K84_11205</name>
</gene>
<dbReference type="InterPro" id="IPR011110">
    <property type="entry name" value="Reg_prop"/>
</dbReference>
<evidence type="ECO:0000256" key="4">
    <source>
        <dbReference type="SAM" id="Phobius"/>
    </source>
</evidence>
<dbReference type="InterPro" id="IPR004358">
    <property type="entry name" value="Sig_transdc_His_kin-like_C"/>
</dbReference>
<reference evidence="6" key="1">
    <citation type="submission" date="2022-10" db="EMBL/GenBank/DDBJ databases">
        <title>Gaoshiqiia sediminis gen. nov., sp. nov., isolated from coastal sediment.</title>
        <authorList>
            <person name="Yu W.X."/>
            <person name="Mu D.S."/>
            <person name="Du J.Z."/>
            <person name="Liang Y.Q."/>
        </authorList>
    </citation>
    <scope>NUCLEOTIDE SEQUENCE</scope>
    <source>
        <strain evidence="6">A06</strain>
    </source>
</reference>